<sequence>MVILSPLKTLNFPMKTKISKMNMETNTRLMAQNNANIYAIKKNNISMKNFSNKNVLPRVTLKDNYVSDEIVTKVEEGVQRIKDIMARKLQECCHAEELVIIDAIQRLNLGYYFQDEIGDALRKHYERFDTEEGGHDLHNTALCFRLLRQGGYNVSADIFSKFTDEKGNFKQELEKDIKGLLSLYEASHLGVPGDHILDSAGSFSRHLLSNFDSIEPYEASIIQNTLSLPCHKSLPIFMAADFLQNFEISMKILHDCSRESRWMEEIRNLARIDINKSQMSAQHEINEICRWWDELPLPKEQKDTRNQPVKWHMWSLACLQGPHMAESRLELTKVTSFIYTIDDIYDIFGTLDELTQFTEAVNRWECVDFDNMPDYMITSLKALFDTTNEICHKIYMKHGFNPEKYIRKSWAEFCDECLLQAKWIESGYIPTTEEYMKSAIGGTGLYVGHALIFFLLGKGFTDKKCKDVLSSHPDICYLAAKILRLWDDLGSSEDEHQKYDGSVMECYMNEHKGSSPETAREYVFAMISDAWSRLNENLLSTSPFSADFKAVVANFARLVPVMYTYDKNHRLRDLEKHMKPLVNTTSKQFKNVHGW</sequence>
<dbReference type="EMBL" id="JBDFQZ010000006">
    <property type="protein sequence ID" value="KAK9714831.1"/>
    <property type="molecule type" value="Genomic_DNA"/>
</dbReference>
<dbReference type="InterPro" id="IPR005630">
    <property type="entry name" value="Terpene_synthase_metal-bd"/>
</dbReference>
<dbReference type="Gene3D" id="1.50.10.130">
    <property type="entry name" value="Terpene synthase, N-terminal domain"/>
    <property type="match status" value="1"/>
</dbReference>
<evidence type="ECO:0000313" key="7">
    <source>
        <dbReference type="EMBL" id="KAK9714831.1"/>
    </source>
</evidence>
<dbReference type="InterPro" id="IPR001906">
    <property type="entry name" value="Terpene_synth_N"/>
</dbReference>
<dbReference type="Pfam" id="PF03936">
    <property type="entry name" value="Terpene_synth_C"/>
    <property type="match status" value="1"/>
</dbReference>
<gene>
    <name evidence="7" type="ORF">RND81_06G123300</name>
</gene>
<dbReference type="Pfam" id="PF01397">
    <property type="entry name" value="Terpene_synth"/>
    <property type="match status" value="1"/>
</dbReference>
<dbReference type="InterPro" id="IPR008949">
    <property type="entry name" value="Isoprenoid_synthase_dom_sf"/>
</dbReference>
<dbReference type="InterPro" id="IPR008930">
    <property type="entry name" value="Terpenoid_cyclase/PrenylTrfase"/>
</dbReference>
<evidence type="ECO:0000256" key="1">
    <source>
        <dbReference type="ARBA" id="ARBA00001946"/>
    </source>
</evidence>
<feature type="domain" description="Terpene synthase N-terminal" evidence="5">
    <location>
        <begin position="68"/>
        <end position="210"/>
    </location>
</feature>
<dbReference type="Proteomes" id="UP001443914">
    <property type="component" value="Unassembled WGS sequence"/>
</dbReference>
<organism evidence="7 8">
    <name type="scientific">Saponaria officinalis</name>
    <name type="common">Common soapwort</name>
    <name type="synonym">Lychnis saponaria</name>
    <dbReference type="NCBI Taxonomy" id="3572"/>
    <lineage>
        <taxon>Eukaryota</taxon>
        <taxon>Viridiplantae</taxon>
        <taxon>Streptophyta</taxon>
        <taxon>Embryophyta</taxon>
        <taxon>Tracheophyta</taxon>
        <taxon>Spermatophyta</taxon>
        <taxon>Magnoliopsida</taxon>
        <taxon>eudicotyledons</taxon>
        <taxon>Gunneridae</taxon>
        <taxon>Pentapetalae</taxon>
        <taxon>Caryophyllales</taxon>
        <taxon>Caryophyllaceae</taxon>
        <taxon>Caryophylleae</taxon>
        <taxon>Saponaria</taxon>
    </lineage>
</organism>
<dbReference type="GO" id="GO:0016114">
    <property type="term" value="P:terpenoid biosynthetic process"/>
    <property type="evidence" value="ECO:0007669"/>
    <property type="project" value="InterPro"/>
</dbReference>
<evidence type="ECO:0000313" key="8">
    <source>
        <dbReference type="Proteomes" id="UP001443914"/>
    </source>
</evidence>
<dbReference type="GO" id="GO:0010333">
    <property type="term" value="F:terpene synthase activity"/>
    <property type="evidence" value="ECO:0007669"/>
    <property type="project" value="InterPro"/>
</dbReference>
<keyword evidence="3" id="KW-0460">Magnesium</keyword>
<dbReference type="GO" id="GO:0000287">
    <property type="term" value="F:magnesium ion binding"/>
    <property type="evidence" value="ECO:0007669"/>
    <property type="project" value="InterPro"/>
</dbReference>
<keyword evidence="8" id="KW-1185">Reference proteome</keyword>
<evidence type="ECO:0000259" key="6">
    <source>
        <dbReference type="Pfam" id="PF03936"/>
    </source>
</evidence>
<name>A0AAW1K941_SAPOF</name>
<evidence type="ECO:0000256" key="2">
    <source>
        <dbReference type="ARBA" id="ARBA00022723"/>
    </source>
</evidence>
<evidence type="ECO:0000256" key="4">
    <source>
        <dbReference type="ARBA" id="ARBA00023239"/>
    </source>
</evidence>
<reference evidence="7" key="1">
    <citation type="submission" date="2024-03" db="EMBL/GenBank/DDBJ databases">
        <title>WGS assembly of Saponaria officinalis var. Norfolk2.</title>
        <authorList>
            <person name="Jenkins J."/>
            <person name="Shu S."/>
            <person name="Grimwood J."/>
            <person name="Barry K."/>
            <person name="Goodstein D."/>
            <person name="Schmutz J."/>
            <person name="Leebens-Mack J."/>
            <person name="Osbourn A."/>
        </authorList>
    </citation>
    <scope>NUCLEOTIDE SEQUENCE [LARGE SCALE GENOMIC DNA]</scope>
    <source>
        <strain evidence="7">JIC</strain>
    </source>
</reference>
<proteinExistence type="predicted"/>
<evidence type="ECO:0000259" key="5">
    <source>
        <dbReference type="Pfam" id="PF01397"/>
    </source>
</evidence>
<dbReference type="InterPro" id="IPR036965">
    <property type="entry name" value="Terpene_synth_N_sf"/>
</dbReference>
<dbReference type="PANTHER" id="PTHR31225">
    <property type="entry name" value="OS04G0344100 PROTEIN-RELATED"/>
    <property type="match status" value="1"/>
</dbReference>
<keyword evidence="4" id="KW-0456">Lyase</keyword>
<dbReference type="SUPFAM" id="SSF48239">
    <property type="entry name" value="Terpenoid cyclases/Protein prenyltransferases"/>
    <property type="match status" value="1"/>
</dbReference>
<dbReference type="SFLD" id="SFLDS00005">
    <property type="entry name" value="Isoprenoid_Synthase_Type_I"/>
    <property type="match status" value="1"/>
</dbReference>
<dbReference type="AlphaFoldDB" id="A0AAW1K941"/>
<dbReference type="InterPro" id="IPR050148">
    <property type="entry name" value="Terpene_synthase-like"/>
</dbReference>
<comment type="caution">
    <text evidence="7">The sequence shown here is derived from an EMBL/GenBank/DDBJ whole genome shotgun (WGS) entry which is preliminary data.</text>
</comment>
<feature type="domain" description="Terpene synthase metal-binding" evidence="6">
    <location>
        <begin position="300"/>
        <end position="532"/>
    </location>
</feature>
<evidence type="ECO:0000256" key="3">
    <source>
        <dbReference type="ARBA" id="ARBA00022842"/>
    </source>
</evidence>
<dbReference type="SUPFAM" id="SSF48576">
    <property type="entry name" value="Terpenoid synthases"/>
    <property type="match status" value="1"/>
</dbReference>
<accession>A0AAW1K941</accession>
<keyword evidence="2" id="KW-0479">Metal-binding</keyword>
<dbReference type="InterPro" id="IPR034741">
    <property type="entry name" value="Terpene_cyclase-like_1_C"/>
</dbReference>
<comment type="cofactor">
    <cofactor evidence="1">
        <name>Mg(2+)</name>
        <dbReference type="ChEBI" id="CHEBI:18420"/>
    </cofactor>
</comment>
<protein>
    <submittedName>
        <fullName evidence="7">Uncharacterized protein</fullName>
    </submittedName>
</protein>
<dbReference type="SFLD" id="SFLDG01019">
    <property type="entry name" value="Terpene_Cyclase_Like_1_C_Termi"/>
    <property type="match status" value="1"/>
</dbReference>
<dbReference type="PANTHER" id="PTHR31225:SF0">
    <property type="entry name" value="S-(+)-LINALOOL SYNTHASE, CHLOROPLASTIC"/>
    <property type="match status" value="1"/>
</dbReference>
<dbReference type="Gene3D" id="1.10.600.10">
    <property type="entry name" value="Farnesyl Diphosphate Synthase"/>
    <property type="match status" value="1"/>
</dbReference>